<dbReference type="NCBIfam" id="TIGR03527">
    <property type="entry name" value="selenium_YedF"/>
    <property type="match status" value="1"/>
</dbReference>
<accession>W8U9F2</accession>
<dbReference type="RefSeq" id="WP_025436416.1">
    <property type="nucleotide sequence ID" value="NZ_CP007452.1"/>
</dbReference>
<protein>
    <recommendedName>
        <fullName evidence="2">UPF0033 domain-containing protein</fullName>
    </recommendedName>
</protein>
<comment type="similarity">
    <text evidence="1">Belongs to the sulfur carrier protein TusA family.</text>
</comment>
<dbReference type="AlphaFoldDB" id="W8U9F2"/>
<dbReference type="eggNOG" id="COG0425">
    <property type="taxonomic scope" value="Bacteria"/>
</dbReference>
<dbReference type="InterPro" id="IPR027396">
    <property type="entry name" value="DsrEFH-like"/>
</dbReference>
<dbReference type="EMBL" id="CP007452">
    <property type="protein sequence ID" value="AHM57496.1"/>
    <property type="molecule type" value="Genomic_DNA"/>
</dbReference>
<evidence type="ECO:0000256" key="1">
    <source>
        <dbReference type="ARBA" id="ARBA00008984"/>
    </source>
</evidence>
<dbReference type="SUPFAM" id="SSF75169">
    <property type="entry name" value="DsrEFH-like"/>
    <property type="match status" value="1"/>
</dbReference>
<name>W8U9F2_PEPAC</name>
<dbReference type="SUPFAM" id="SSF64307">
    <property type="entry name" value="SirA-like"/>
    <property type="match status" value="1"/>
</dbReference>
<gene>
    <name evidence="3" type="ORF">EAL2_c22160</name>
</gene>
<dbReference type="Pfam" id="PF01206">
    <property type="entry name" value="TusA"/>
    <property type="match status" value="1"/>
</dbReference>
<organism evidence="3 4">
    <name type="scientific">Peptoclostridium acidaminophilum DSM 3953</name>
    <dbReference type="NCBI Taxonomy" id="1286171"/>
    <lineage>
        <taxon>Bacteria</taxon>
        <taxon>Bacillati</taxon>
        <taxon>Bacillota</taxon>
        <taxon>Clostridia</taxon>
        <taxon>Peptostreptococcales</taxon>
        <taxon>Peptoclostridiaceae</taxon>
        <taxon>Peptoclostridium</taxon>
    </lineage>
</organism>
<feature type="domain" description="UPF0033" evidence="2">
    <location>
        <begin position="4"/>
        <end position="69"/>
    </location>
</feature>
<dbReference type="STRING" id="1286171.EAL2_c22160"/>
<dbReference type="Gene3D" id="3.30.110.40">
    <property type="entry name" value="TusA-like domain"/>
    <property type="match status" value="1"/>
</dbReference>
<dbReference type="PANTHER" id="PTHR33279:SF6">
    <property type="entry name" value="SULFUR CARRIER PROTEIN YEDF-RELATED"/>
    <property type="match status" value="1"/>
</dbReference>
<dbReference type="InterPro" id="IPR019870">
    <property type="entry name" value="Se_metab_YedF"/>
</dbReference>
<dbReference type="Pfam" id="PF02635">
    <property type="entry name" value="DsrE"/>
    <property type="match status" value="1"/>
</dbReference>
<dbReference type="InterPro" id="IPR003787">
    <property type="entry name" value="Sulphur_relay_DsrE/F-like"/>
</dbReference>
<dbReference type="KEGG" id="eac:EAL2_c22160"/>
<dbReference type="InterPro" id="IPR001455">
    <property type="entry name" value="TusA-like"/>
</dbReference>
<dbReference type="PANTHER" id="PTHR33279">
    <property type="entry name" value="SULFUR CARRIER PROTEIN YEDF-RELATED"/>
    <property type="match status" value="1"/>
</dbReference>
<proteinExistence type="inferred from homology"/>
<sequence length="199" mass="21599">MMTQIDARGLACPQPVIMTKKAIEASNEPVVAIVDNETAKENIIKLAKSMNCEYRDYKKDGLFHIEISKGELPEEAAVLESEVDFQNGDTVILVQSDKFGLGGDELGAVLIRNFIYTLTESESYPKAVLFVNGGVKLTTENEHTVENLKILEGAGVKIISCGTCLDFFGLKEKLSVGGIGNMYDMVENMKAAGNTITIG</sequence>
<keyword evidence="4" id="KW-1185">Reference proteome</keyword>
<evidence type="ECO:0000259" key="2">
    <source>
        <dbReference type="Pfam" id="PF01206"/>
    </source>
</evidence>
<dbReference type="Proteomes" id="UP000019591">
    <property type="component" value="Chromosome"/>
</dbReference>
<evidence type="ECO:0000313" key="4">
    <source>
        <dbReference type="Proteomes" id="UP000019591"/>
    </source>
</evidence>
<dbReference type="OrthoDB" id="9801500at2"/>
<reference evidence="3 4" key="1">
    <citation type="journal article" date="2014" name="Genome Announc.">
        <title>Complete Genome Sequence of Amino Acid-Utilizing Eubacterium acidaminophilum al-2 (DSM 3953).</title>
        <authorList>
            <person name="Poehlein A."/>
            <person name="Andreesen J.R."/>
            <person name="Daniel R."/>
        </authorList>
    </citation>
    <scope>NUCLEOTIDE SEQUENCE [LARGE SCALE GENOMIC DNA]</scope>
    <source>
        <strain evidence="3 4">DSM 3953</strain>
    </source>
</reference>
<dbReference type="CDD" id="cd03421">
    <property type="entry name" value="SirA_like_N"/>
    <property type="match status" value="1"/>
</dbReference>
<evidence type="ECO:0000313" key="3">
    <source>
        <dbReference type="EMBL" id="AHM57496.1"/>
    </source>
</evidence>
<dbReference type="InterPro" id="IPR036868">
    <property type="entry name" value="TusA-like_sf"/>
</dbReference>
<dbReference type="PATRIC" id="fig|1286171.3.peg.2164"/>
<dbReference type="HOGENOM" id="CLU_097491_0_0_9"/>